<reference evidence="1 2" key="1">
    <citation type="journal article" date="2019" name="Int. J. Syst. Evol. Microbiol.">
        <title>The Global Catalogue of Microorganisms (GCM) 10K type strain sequencing project: providing services to taxonomists for standard genome sequencing and annotation.</title>
        <authorList>
            <consortium name="The Broad Institute Genomics Platform"/>
            <consortium name="The Broad Institute Genome Sequencing Center for Infectious Disease"/>
            <person name="Wu L."/>
            <person name="Ma J."/>
        </authorList>
    </citation>
    <scope>NUCLEOTIDE SEQUENCE [LARGE SCALE GENOMIC DNA]</scope>
    <source>
        <strain evidence="1 2">JCM 16013</strain>
    </source>
</reference>
<gene>
    <name evidence="1" type="ORF">GCM10009838_47820</name>
</gene>
<organism evidence="1 2">
    <name type="scientific">Catenulispora subtropica</name>
    <dbReference type="NCBI Taxonomy" id="450798"/>
    <lineage>
        <taxon>Bacteria</taxon>
        <taxon>Bacillati</taxon>
        <taxon>Actinomycetota</taxon>
        <taxon>Actinomycetes</taxon>
        <taxon>Catenulisporales</taxon>
        <taxon>Catenulisporaceae</taxon>
        <taxon>Catenulispora</taxon>
    </lineage>
</organism>
<evidence type="ECO:0000313" key="1">
    <source>
        <dbReference type="EMBL" id="GAA1981068.1"/>
    </source>
</evidence>
<sequence length="420" mass="44347">MVTEQELREVLTGAADDAAAETYMLGLSDRALAMAEGRGTRRWARYAPGVAVGTAFAVAGTFGVLALDGGSGGGGGGGERVASLNAPTMATNPAAQSALVDFEVECLDKGAPKMAMDWVWDPETQQYHGVDGDVYTAFTPSPDGKRALVVQGMPAVRWAVAGWSDAVAGRLTFHDLGALSGGVRWTTDGAEVTNGADWITGADATGKPVVMDDSVEFYDPSTGAARSVHLPAAVIDRITSGQWVLQQWQGDHDSVVFPMASVSGDRVEWLDTGGKVVRTVTVQNGLAATAPKGIPFLQTATSPDGRFLTEFNATVVATFDLRAGGRRIAQSSPDVQRSYYLGWTGDHEITLAIDETGQDAGKPGSGVPKTRHDLVYRVLGPDLKVIEETKFPLPEDPQGHCASWPVTWAPKTQFPGAFVP</sequence>
<proteinExistence type="predicted"/>
<name>A0ABN2S639_9ACTN</name>
<protein>
    <submittedName>
        <fullName evidence="1">Uncharacterized protein</fullName>
    </submittedName>
</protein>
<comment type="caution">
    <text evidence="1">The sequence shown here is derived from an EMBL/GenBank/DDBJ whole genome shotgun (WGS) entry which is preliminary data.</text>
</comment>
<accession>A0ABN2S639</accession>
<dbReference type="EMBL" id="BAAAQM010000028">
    <property type="protein sequence ID" value="GAA1981068.1"/>
    <property type="molecule type" value="Genomic_DNA"/>
</dbReference>
<dbReference type="Proteomes" id="UP001499854">
    <property type="component" value="Unassembled WGS sequence"/>
</dbReference>
<dbReference type="RefSeq" id="WP_344659334.1">
    <property type="nucleotide sequence ID" value="NZ_BAAAQM010000028.1"/>
</dbReference>
<keyword evidence="2" id="KW-1185">Reference proteome</keyword>
<evidence type="ECO:0000313" key="2">
    <source>
        <dbReference type="Proteomes" id="UP001499854"/>
    </source>
</evidence>